<evidence type="ECO:0000313" key="2">
    <source>
        <dbReference type="Proteomes" id="UP000790377"/>
    </source>
</evidence>
<evidence type="ECO:0000313" key="1">
    <source>
        <dbReference type="EMBL" id="KAH7909945.1"/>
    </source>
</evidence>
<sequence length="278" mass="30511">MDHTSMISISALAFLCWDLCLTASDEIELVSSKTWKSPVKWLFLIARYTGLASLIANRPFGMGGRNMPLSCEAFLAMQSSLTQVLVTVSELILMIRVHALYNRNRWMTAFLVFLAFIGTADGIVGLIFTLPNAQFDSLCGVADIGSSMTSFTLAFVAIDVILLLLTVFKCVHTFQTTTRDIPVVVLMLRDGTAAFLAIITVLLATSVSMHVGRGKYLPAVTPWFKAVLSCSGYRVIINLQQLSVERKPRTEHPTHGLPVITSHLVIESPSIDVSTDIQ</sequence>
<accession>A0ACB8A983</accession>
<dbReference type="Proteomes" id="UP000790377">
    <property type="component" value="Unassembled WGS sequence"/>
</dbReference>
<proteinExistence type="predicted"/>
<protein>
    <submittedName>
        <fullName evidence="1">Uncharacterized protein</fullName>
    </submittedName>
</protein>
<gene>
    <name evidence="1" type="ORF">BJ138DRAFT_166044</name>
</gene>
<dbReference type="EMBL" id="MU267734">
    <property type="protein sequence ID" value="KAH7909945.1"/>
    <property type="molecule type" value="Genomic_DNA"/>
</dbReference>
<organism evidence="1 2">
    <name type="scientific">Hygrophoropsis aurantiaca</name>
    <dbReference type="NCBI Taxonomy" id="72124"/>
    <lineage>
        <taxon>Eukaryota</taxon>
        <taxon>Fungi</taxon>
        <taxon>Dikarya</taxon>
        <taxon>Basidiomycota</taxon>
        <taxon>Agaricomycotina</taxon>
        <taxon>Agaricomycetes</taxon>
        <taxon>Agaricomycetidae</taxon>
        <taxon>Boletales</taxon>
        <taxon>Coniophorineae</taxon>
        <taxon>Hygrophoropsidaceae</taxon>
        <taxon>Hygrophoropsis</taxon>
    </lineage>
</organism>
<comment type="caution">
    <text evidence="1">The sequence shown here is derived from an EMBL/GenBank/DDBJ whole genome shotgun (WGS) entry which is preliminary data.</text>
</comment>
<name>A0ACB8A983_9AGAM</name>
<reference evidence="1" key="1">
    <citation type="journal article" date="2021" name="New Phytol.">
        <title>Evolutionary innovations through gain and loss of genes in the ectomycorrhizal Boletales.</title>
        <authorList>
            <person name="Wu G."/>
            <person name="Miyauchi S."/>
            <person name="Morin E."/>
            <person name="Kuo A."/>
            <person name="Drula E."/>
            <person name="Varga T."/>
            <person name="Kohler A."/>
            <person name="Feng B."/>
            <person name="Cao Y."/>
            <person name="Lipzen A."/>
            <person name="Daum C."/>
            <person name="Hundley H."/>
            <person name="Pangilinan J."/>
            <person name="Johnson J."/>
            <person name="Barry K."/>
            <person name="LaButti K."/>
            <person name="Ng V."/>
            <person name="Ahrendt S."/>
            <person name="Min B."/>
            <person name="Choi I.G."/>
            <person name="Park H."/>
            <person name="Plett J.M."/>
            <person name="Magnuson J."/>
            <person name="Spatafora J.W."/>
            <person name="Nagy L.G."/>
            <person name="Henrissat B."/>
            <person name="Grigoriev I.V."/>
            <person name="Yang Z.L."/>
            <person name="Xu J."/>
            <person name="Martin F.M."/>
        </authorList>
    </citation>
    <scope>NUCLEOTIDE SEQUENCE</scope>
    <source>
        <strain evidence="1">ATCC 28755</strain>
    </source>
</reference>
<keyword evidence="2" id="KW-1185">Reference proteome</keyword>